<feature type="region of interest" description="Disordered" evidence="1">
    <location>
        <begin position="135"/>
        <end position="158"/>
    </location>
</feature>
<evidence type="ECO:0000313" key="3">
    <source>
        <dbReference type="Proteomes" id="UP000313359"/>
    </source>
</evidence>
<dbReference type="EMBL" id="ML122255">
    <property type="protein sequence ID" value="RPD63683.1"/>
    <property type="molecule type" value="Genomic_DNA"/>
</dbReference>
<sequence length="242" mass="26008">MSSPLSLTPSLSISSQCSRRRQAGQDSRTPKRRRASESTSTTGSNYYPTRLARPACPENSLPQEVFETRFENPLKAIGMGFGQKQKRVSNECTTFPAQRQPRRVNSPLKSVKLRVMLSSLRLTFTPARLDNVHAVSPVPGASSQSTRISTDSSASETPHYVRNGIRRTNPYGPPYYACAPGYDSSQNGQSCASSISSFDMDSLALSASSSISACEAVPPVSSSPNSLSAAAAIAEAVRRGRL</sequence>
<dbReference type="AlphaFoldDB" id="A0A5C2SIS1"/>
<gene>
    <name evidence="2" type="ORF">L227DRAFT_650701</name>
</gene>
<dbReference type="Proteomes" id="UP000313359">
    <property type="component" value="Unassembled WGS sequence"/>
</dbReference>
<feature type="compositionally biased region" description="Low complexity" evidence="1">
    <location>
        <begin position="1"/>
        <end position="15"/>
    </location>
</feature>
<feature type="compositionally biased region" description="Polar residues" evidence="1">
    <location>
        <begin position="37"/>
        <end position="47"/>
    </location>
</feature>
<feature type="region of interest" description="Disordered" evidence="1">
    <location>
        <begin position="1"/>
        <end position="57"/>
    </location>
</feature>
<name>A0A5C2SIS1_9APHY</name>
<evidence type="ECO:0000313" key="2">
    <source>
        <dbReference type="EMBL" id="RPD63683.1"/>
    </source>
</evidence>
<organism evidence="2 3">
    <name type="scientific">Lentinus tigrinus ALCF2SS1-6</name>
    <dbReference type="NCBI Taxonomy" id="1328759"/>
    <lineage>
        <taxon>Eukaryota</taxon>
        <taxon>Fungi</taxon>
        <taxon>Dikarya</taxon>
        <taxon>Basidiomycota</taxon>
        <taxon>Agaricomycotina</taxon>
        <taxon>Agaricomycetes</taxon>
        <taxon>Polyporales</taxon>
        <taxon>Polyporaceae</taxon>
        <taxon>Lentinus</taxon>
    </lineage>
</organism>
<proteinExistence type="predicted"/>
<reference evidence="2" key="1">
    <citation type="journal article" date="2018" name="Genome Biol. Evol.">
        <title>Genomics and development of Lentinus tigrinus, a white-rot wood-decaying mushroom with dimorphic fruiting bodies.</title>
        <authorList>
            <person name="Wu B."/>
            <person name="Xu Z."/>
            <person name="Knudson A."/>
            <person name="Carlson A."/>
            <person name="Chen N."/>
            <person name="Kovaka S."/>
            <person name="LaButti K."/>
            <person name="Lipzen A."/>
            <person name="Pennachio C."/>
            <person name="Riley R."/>
            <person name="Schakwitz W."/>
            <person name="Umezawa K."/>
            <person name="Ohm R.A."/>
            <person name="Grigoriev I.V."/>
            <person name="Nagy L.G."/>
            <person name="Gibbons J."/>
            <person name="Hibbett D."/>
        </authorList>
    </citation>
    <scope>NUCLEOTIDE SEQUENCE [LARGE SCALE GENOMIC DNA]</scope>
    <source>
        <strain evidence="2">ALCF2SS1-6</strain>
    </source>
</reference>
<feature type="compositionally biased region" description="Low complexity" evidence="1">
    <location>
        <begin position="141"/>
        <end position="155"/>
    </location>
</feature>
<protein>
    <submittedName>
        <fullName evidence="2">Uncharacterized protein</fullName>
    </submittedName>
</protein>
<evidence type="ECO:0000256" key="1">
    <source>
        <dbReference type="SAM" id="MobiDB-lite"/>
    </source>
</evidence>
<accession>A0A5C2SIS1</accession>
<dbReference type="OrthoDB" id="2756109at2759"/>
<keyword evidence="3" id="KW-1185">Reference proteome</keyword>